<keyword evidence="2" id="KW-0808">Transferase</keyword>
<dbReference type="SUPFAM" id="SSF53756">
    <property type="entry name" value="UDP-Glycosyltransferase/glycogen phosphorylase"/>
    <property type="match status" value="1"/>
</dbReference>
<dbReference type="InterPro" id="IPR028098">
    <property type="entry name" value="Glyco_trans_4-like_N"/>
</dbReference>
<keyword evidence="1" id="KW-0328">Glycosyltransferase</keyword>
<accession>A0ABN3M4U4</accession>
<feature type="domain" description="Glycosyltransferase subfamily 4-like N-terminal" evidence="5">
    <location>
        <begin position="93"/>
        <end position="267"/>
    </location>
</feature>
<proteinExistence type="predicted"/>
<dbReference type="EMBL" id="BAAASR010000015">
    <property type="protein sequence ID" value="GAA2493783.1"/>
    <property type="molecule type" value="Genomic_DNA"/>
</dbReference>
<dbReference type="InterPro" id="IPR050194">
    <property type="entry name" value="Glycosyltransferase_grp1"/>
</dbReference>
<dbReference type="Gene3D" id="3.40.50.2000">
    <property type="entry name" value="Glycogen Phosphorylase B"/>
    <property type="match status" value="2"/>
</dbReference>
<reference evidence="7" key="1">
    <citation type="journal article" date="2019" name="Int. J. Syst. Evol. Microbiol.">
        <title>The Global Catalogue of Microorganisms (GCM) 10K type strain sequencing project: providing services to taxonomists for standard genome sequencing and annotation.</title>
        <authorList>
            <consortium name="The Broad Institute Genomics Platform"/>
            <consortium name="The Broad Institute Genome Sequencing Center for Infectious Disease"/>
            <person name="Wu L."/>
            <person name="Ma J."/>
        </authorList>
    </citation>
    <scope>NUCLEOTIDE SEQUENCE [LARGE SCALE GENOMIC DNA]</scope>
    <source>
        <strain evidence="7">JCM 5062</strain>
    </source>
</reference>
<dbReference type="Proteomes" id="UP001499942">
    <property type="component" value="Unassembled WGS sequence"/>
</dbReference>
<evidence type="ECO:0000259" key="4">
    <source>
        <dbReference type="Pfam" id="PF00534"/>
    </source>
</evidence>
<dbReference type="PANTHER" id="PTHR45947:SF3">
    <property type="entry name" value="SULFOQUINOVOSYL TRANSFERASE SQD2"/>
    <property type="match status" value="1"/>
</dbReference>
<feature type="domain" description="Glycosyl transferase family 1" evidence="4">
    <location>
        <begin position="284"/>
        <end position="443"/>
    </location>
</feature>
<evidence type="ECO:0000256" key="3">
    <source>
        <dbReference type="SAM" id="MobiDB-lite"/>
    </source>
</evidence>
<evidence type="ECO:0000313" key="7">
    <source>
        <dbReference type="Proteomes" id="UP001499942"/>
    </source>
</evidence>
<evidence type="ECO:0000313" key="6">
    <source>
        <dbReference type="EMBL" id="GAA2493783.1"/>
    </source>
</evidence>
<name>A0ABN3M4U4_9ACTN</name>
<evidence type="ECO:0000256" key="1">
    <source>
        <dbReference type="ARBA" id="ARBA00022676"/>
    </source>
</evidence>
<feature type="region of interest" description="Disordered" evidence="3">
    <location>
        <begin position="1"/>
        <end position="20"/>
    </location>
</feature>
<organism evidence="6 7">
    <name type="scientific">Streptomyces gobitricini</name>
    <dbReference type="NCBI Taxonomy" id="68211"/>
    <lineage>
        <taxon>Bacteria</taxon>
        <taxon>Bacillati</taxon>
        <taxon>Actinomycetota</taxon>
        <taxon>Actinomycetes</taxon>
        <taxon>Kitasatosporales</taxon>
        <taxon>Streptomycetaceae</taxon>
        <taxon>Streptomyces</taxon>
    </lineage>
</organism>
<gene>
    <name evidence="6" type="ORF">GCM10010393_27200</name>
</gene>
<protein>
    <submittedName>
        <fullName evidence="6">Glycosyltransferase family 1 protein</fullName>
    </submittedName>
</protein>
<keyword evidence="7" id="KW-1185">Reference proteome</keyword>
<evidence type="ECO:0000259" key="5">
    <source>
        <dbReference type="Pfam" id="PF13439"/>
    </source>
</evidence>
<evidence type="ECO:0000256" key="2">
    <source>
        <dbReference type="ARBA" id="ARBA00022679"/>
    </source>
</evidence>
<dbReference type="PANTHER" id="PTHR45947">
    <property type="entry name" value="SULFOQUINOVOSYL TRANSFERASE SQD2"/>
    <property type="match status" value="1"/>
</dbReference>
<dbReference type="Pfam" id="PF13439">
    <property type="entry name" value="Glyco_transf_4"/>
    <property type="match status" value="1"/>
</dbReference>
<dbReference type="InterPro" id="IPR001296">
    <property type="entry name" value="Glyco_trans_1"/>
</dbReference>
<comment type="caution">
    <text evidence="6">The sequence shown here is derived from an EMBL/GenBank/DDBJ whole genome shotgun (WGS) entry which is preliminary data.</text>
</comment>
<sequence>MTSLDPLDPVGTGPGRRPVDVGALGDIDAEAEAIEAADALRPGALGPGAPDAEAIDIDIGAEGGPAPGGRGMYIAMVSEHASPLAVLGGVDAGGQNVHVARLASALADRGHRVTVYTRRDARDLPDRVLLRPGVEVHHVPAGPPEPIPKDELLPYMADFGRWMAREWRGRAPDLVHAHFWMSGVASLRATRAARLPFLHTYHALGTVKRRHQKQADTSPPERVALEREVGLGCDRVIATCHDEVFELGRMRIPADKVGVVPCGVDTEVFCPEGPAAERDGRHRYRLIQLGRLVPRKGAAVSITALTRLPDTELLVVGGPPADRLHEDPEVRRLREIARLAGVADRVRFTGGVAPQDVAPLLRSADVVLCPADYEPFGIVPLEAMACGRPVVASAVGGQLDTVADPITGRLVPPRDPDALARAVGELLADPAQRTACGAAGRRRVLSRYGWARVAAATEKEYAAVLAARPAVTGVA</sequence>
<dbReference type="Pfam" id="PF00534">
    <property type="entry name" value="Glycos_transf_1"/>
    <property type="match status" value="1"/>
</dbReference>